<dbReference type="Pfam" id="PF19636">
    <property type="entry name" value="DUF6139"/>
    <property type="match status" value="1"/>
</dbReference>
<dbReference type="Proteomes" id="UP000637423">
    <property type="component" value="Unassembled WGS sequence"/>
</dbReference>
<organism evidence="1 2">
    <name type="scientific">Undibacterium terreum</name>
    <dbReference type="NCBI Taxonomy" id="1224302"/>
    <lineage>
        <taxon>Bacteria</taxon>
        <taxon>Pseudomonadati</taxon>
        <taxon>Pseudomonadota</taxon>
        <taxon>Betaproteobacteria</taxon>
        <taxon>Burkholderiales</taxon>
        <taxon>Oxalobacteraceae</taxon>
        <taxon>Undibacterium</taxon>
    </lineage>
</organism>
<dbReference type="InterPro" id="IPR046137">
    <property type="entry name" value="DUF6139"/>
</dbReference>
<proteinExistence type="predicted"/>
<dbReference type="AlphaFoldDB" id="A0A916U6N6"/>
<reference evidence="1" key="2">
    <citation type="submission" date="2020-09" db="EMBL/GenBank/DDBJ databases">
        <authorList>
            <person name="Sun Q."/>
            <person name="Zhou Y."/>
        </authorList>
    </citation>
    <scope>NUCLEOTIDE SEQUENCE</scope>
    <source>
        <strain evidence="1">CGMCC 1.10998</strain>
    </source>
</reference>
<evidence type="ECO:0000313" key="1">
    <source>
        <dbReference type="EMBL" id="GGC62606.1"/>
    </source>
</evidence>
<keyword evidence="2" id="KW-1185">Reference proteome</keyword>
<gene>
    <name evidence="1" type="ORF">GCM10011396_06960</name>
</gene>
<accession>A0A916U6N6</accession>
<dbReference type="RefSeq" id="WP_188564569.1">
    <property type="nucleotide sequence ID" value="NZ_BMED01000001.1"/>
</dbReference>
<evidence type="ECO:0000313" key="2">
    <source>
        <dbReference type="Proteomes" id="UP000637423"/>
    </source>
</evidence>
<name>A0A916U6N6_9BURK</name>
<sequence length="78" mass="8984">MIVDLYRRAESGNKYSYLAVPTGKLLPEEVTGTDWQVHSRQWDLEQEPGIPSLLTADVVKQIDEKRYAITHLNDQIRS</sequence>
<reference evidence="1" key="1">
    <citation type="journal article" date="2014" name="Int. J. Syst. Evol. Microbiol.">
        <title>Complete genome sequence of Corynebacterium casei LMG S-19264T (=DSM 44701T), isolated from a smear-ripened cheese.</title>
        <authorList>
            <consortium name="US DOE Joint Genome Institute (JGI-PGF)"/>
            <person name="Walter F."/>
            <person name="Albersmeier A."/>
            <person name="Kalinowski J."/>
            <person name="Ruckert C."/>
        </authorList>
    </citation>
    <scope>NUCLEOTIDE SEQUENCE</scope>
    <source>
        <strain evidence="1">CGMCC 1.10998</strain>
    </source>
</reference>
<protein>
    <submittedName>
        <fullName evidence="1">Uncharacterized protein</fullName>
    </submittedName>
</protein>
<comment type="caution">
    <text evidence="1">The sequence shown here is derived from an EMBL/GenBank/DDBJ whole genome shotgun (WGS) entry which is preliminary data.</text>
</comment>
<dbReference type="EMBL" id="BMED01000001">
    <property type="protein sequence ID" value="GGC62606.1"/>
    <property type="molecule type" value="Genomic_DNA"/>
</dbReference>